<evidence type="ECO:0000313" key="2">
    <source>
        <dbReference type="Proteomes" id="UP000184092"/>
    </source>
</evidence>
<sequence>MENNTFLVSFNQKGILTYNELITGLDGKLLSLSTYEACIVTAVFIEGQRVLTPQNLEQKKLFSLFSKVEQYLISSEFFDQKLIKESDFRKENTEIIPLGQIKQLSSVPDLVAIQKRYVAVMKQVSELAVPTLQIYENSLGLMINVTEVANSSVMNFVFSKPLEILKHRLLIDCSVITPVSNMAGYEINSKTENGFSLTVYSYLQGAFPLHGLWIEIAEYDKIY</sequence>
<gene>
    <name evidence="1" type="ORF">SAMN05216269_106154</name>
</gene>
<organism evidence="1 2">
    <name type="scientific">Flavobacterium xinjiangense</name>
    <dbReference type="NCBI Taxonomy" id="178356"/>
    <lineage>
        <taxon>Bacteria</taxon>
        <taxon>Pseudomonadati</taxon>
        <taxon>Bacteroidota</taxon>
        <taxon>Flavobacteriia</taxon>
        <taxon>Flavobacteriales</taxon>
        <taxon>Flavobacteriaceae</taxon>
        <taxon>Flavobacterium</taxon>
    </lineage>
</organism>
<dbReference type="Proteomes" id="UP000184092">
    <property type="component" value="Unassembled WGS sequence"/>
</dbReference>
<dbReference type="AlphaFoldDB" id="A0A1M7L1R9"/>
<reference evidence="2" key="1">
    <citation type="submission" date="2016-11" db="EMBL/GenBank/DDBJ databases">
        <authorList>
            <person name="Varghese N."/>
            <person name="Submissions S."/>
        </authorList>
    </citation>
    <scope>NUCLEOTIDE SEQUENCE [LARGE SCALE GENOMIC DNA]</scope>
    <source>
        <strain evidence="2">CGMCC 1.2749</strain>
    </source>
</reference>
<evidence type="ECO:0000313" key="1">
    <source>
        <dbReference type="EMBL" id="SHM71792.1"/>
    </source>
</evidence>
<protein>
    <submittedName>
        <fullName evidence="1">Uncharacterized protein</fullName>
    </submittedName>
</protein>
<proteinExistence type="predicted"/>
<dbReference type="STRING" id="178356.SAMN05216269_106154"/>
<dbReference type="RefSeq" id="WP_073208742.1">
    <property type="nucleotide sequence ID" value="NZ_FRCL01000006.1"/>
</dbReference>
<dbReference type="EMBL" id="FRCL01000006">
    <property type="protein sequence ID" value="SHM71792.1"/>
    <property type="molecule type" value="Genomic_DNA"/>
</dbReference>
<keyword evidence="2" id="KW-1185">Reference proteome</keyword>
<name>A0A1M7L1R9_9FLAO</name>
<accession>A0A1M7L1R9</accession>